<reference evidence="4" key="3">
    <citation type="journal article" date="2022" name="Res Sq">
        <title>Evolution of multicellular longitudinally dividing oral cavity symbionts (Neisseriaceae).</title>
        <authorList>
            <person name="Nyongesa S."/>
            <person name="Weber P."/>
            <person name="Bernet E."/>
            <person name="Pullido F."/>
            <person name="Nieckarz M."/>
            <person name="Delaby M."/>
            <person name="Nieves C."/>
            <person name="Viehboeck T."/>
            <person name="Krause N."/>
            <person name="Rivera-Millot A."/>
            <person name="Nakamura A."/>
            <person name="Vischer N."/>
            <person name="VanNieuwenhze M."/>
            <person name="Brun Y."/>
            <person name="Cava F."/>
            <person name="Bulgheresi S."/>
            <person name="Veyrier F."/>
        </authorList>
    </citation>
    <scope>NUCLEOTIDE SEQUENCE</scope>
    <source>
        <strain evidence="4">1258/02</strain>
    </source>
</reference>
<gene>
    <name evidence="3" type="ORF">EV680_11613</name>
    <name evidence="4" type="ORF">LVJ78_10920</name>
</gene>
<reference evidence="4" key="2">
    <citation type="submission" date="2021-12" db="EMBL/GenBank/DDBJ databases">
        <authorList>
            <person name="Veyrier F.J."/>
        </authorList>
    </citation>
    <scope>NUCLEOTIDE SEQUENCE</scope>
    <source>
        <strain evidence="4">1258/02</strain>
    </source>
</reference>
<evidence type="ECO:0000259" key="2">
    <source>
        <dbReference type="Pfam" id="PF07331"/>
    </source>
</evidence>
<feature type="transmembrane region" description="Helical" evidence="1">
    <location>
        <begin position="117"/>
        <end position="137"/>
    </location>
</feature>
<organism evidence="4 6">
    <name type="scientific">Uruburuella suis</name>
    <dbReference type="NCBI Taxonomy" id="252130"/>
    <lineage>
        <taxon>Bacteria</taxon>
        <taxon>Pseudomonadati</taxon>
        <taxon>Pseudomonadota</taxon>
        <taxon>Betaproteobacteria</taxon>
        <taxon>Neisseriales</taxon>
        <taxon>Neisseriaceae</taxon>
        <taxon>Uruburuella</taxon>
    </lineage>
</organism>
<dbReference type="RefSeq" id="WP_132954021.1">
    <property type="nucleotide sequence ID" value="NZ_CP091507.1"/>
</dbReference>
<evidence type="ECO:0000313" key="4">
    <source>
        <dbReference type="EMBL" id="UOO79185.1"/>
    </source>
</evidence>
<feature type="transmembrane region" description="Helical" evidence="1">
    <location>
        <begin position="39"/>
        <end position="56"/>
    </location>
</feature>
<feature type="transmembrane region" description="Helical" evidence="1">
    <location>
        <begin position="76"/>
        <end position="105"/>
    </location>
</feature>
<name>A0AAE9KGR7_9NEIS</name>
<keyword evidence="1" id="KW-0812">Transmembrane</keyword>
<dbReference type="EMBL" id="SLXE01000016">
    <property type="protein sequence ID" value="TCP05088.1"/>
    <property type="molecule type" value="Genomic_DNA"/>
</dbReference>
<proteinExistence type="predicted"/>
<dbReference type="Pfam" id="PF07331">
    <property type="entry name" value="TctB"/>
    <property type="match status" value="1"/>
</dbReference>
<dbReference type="AlphaFoldDB" id="A0AAE9KGR7"/>
<keyword evidence="1" id="KW-0472">Membrane</keyword>
<sequence length="147" mass="15670">MNIERWFSGLLALTAIGLLTLAWGYTAPIAYDPIGPRPYPMLILSLLALGCIYLVVRPSTLTHALNLGYTKAILKNIGLCMAFLLAYALTFELLGFPLATALMAFGVGKLFGGSSKACLISGIALGALLYVLFDLLLDVPLPLGFFG</sequence>
<reference evidence="3 5" key="1">
    <citation type="submission" date="2019-03" db="EMBL/GenBank/DDBJ databases">
        <title>Genomic Encyclopedia of Type Strains, Phase IV (KMG-IV): sequencing the most valuable type-strain genomes for metagenomic binning, comparative biology and taxonomic classification.</title>
        <authorList>
            <person name="Goeker M."/>
        </authorList>
    </citation>
    <scope>NUCLEOTIDE SEQUENCE [LARGE SCALE GENOMIC DNA]</scope>
    <source>
        <strain evidence="3 5">DSM 17474</strain>
    </source>
</reference>
<feature type="domain" description="DUF1468" evidence="2">
    <location>
        <begin position="10"/>
        <end position="142"/>
    </location>
</feature>
<dbReference type="Proteomes" id="UP000829756">
    <property type="component" value="Chromosome"/>
</dbReference>
<dbReference type="KEGG" id="usu:LVJ78_10920"/>
<keyword evidence="5" id="KW-1185">Reference proteome</keyword>
<dbReference type="InterPro" id="IPR009936">
    <property type="entry name" value="DUF1468"/>
</dbReference>
<evidence type="ECO:0000256" key="1">
    <source>
        <dbReference type="SAM" id="Phobius"/>
    </source>
</evidence>
<accession>A0AAE9KGR7</accession>
<protein>
    <submittedName>
        <fullName evidence="3">Tricarboxylic transport membrane protein</fullName>
    </submittedName>
    <submittedName>
        <fullName evidence="4">Tripartite tricarboxylate transporter TctB family protein</fullName>
    </submittedName>
</protein>
<dbReference type="EMBL" id="CP091507">
    <property type="protein sequence ID" value="UOO79185.1"/>
    <property type="molecule type" value="Genomic_DNA"/>
</dbReference>
<keyword evidence="1" id="KW-1133">Transmembrane helix</keyword>
<dbReference type="Proteomes" id="UP000294721">
    <property type="component" value="Unassembled WGS sequence"/>
</dbReference>
<evidence type="ECO:0000313" key="3">
    <source>
        <dbReference type="EMBL" id="TCP05088.1"/>
    </source>
</evidence>
<feature type="transmembrane region" description="Helical" evidence="1">
    <location>
        <begin position="6"/>
        <end position="27"/>
    </location>
</feature>
<evidence type="ECO:0000313" key="6">
    <source>
        <dbReference type="Proteomes" id="UP000829756"/>
    </source>
</evidence>
<evidence type="ECO:0000313" key="5">
    <source>
        <dbReference type="Proteomes" id="UP000294721"/>
    </source>
</evidence>